<gene>
    <name evidence="1" type="ORF">TWF696_007904</name>
</gene>
<reference evidence="1 2" key="1">
    <citation type="submission" date="2019-10" db="EMBL/GenBank/DDBJ databases">
        <authorList>
            <person name="Palmer J.M."/>
        </authorList>
    </citation>
    <scope>NUCLEOTIDE SEQUENCE [LARGE SCALE GENOMIC DNA]</scope>
    <source>
        <strain evidence="1 2">TWF696</strain>
    </source>
</reference>
<organism evidence="1 2">
    <name type="scientific">Orbilia brochopaga</name>
    <dbReference type="NCBI Taxonomy" id="3140254"/>
    <lineage>
        <taxon>Eukaryota</taxon>
        <taxon>Fungi</taxon>
        <taxon>Dikarya</taxon>
        <taxon>Ascomycota</taxon>
        <taxon>Pezizomycotina</taxon>
        <taxon>Orbiliomycetes</taxon>
        <taxon>Orbiliales</taxon>
        <taxon>Orbiliaceae</taxon>
        <taxon>Orbilia</taxon>
    </lineage>
</organism>
<comment type="caution">
    <text evidence="1">The sequence shown here is derived from an EMBL/GenBank/DDBJ whole genome shotgun (WGS) entry which is preliminary data.</text>
</comment>
<dbReference type="AlphaFoldDB" id="A0AAV9ULM5"/>
<dbReference type="Proteomes" id="UP001375240">
    <property type="component" value="Unassembled WGS sequence"/>
</dbReference>
<sequence>MSNNLPTILFVANPFDMSGQFDRMISSVSRISAAIALMAIERAREDATNYEFFEDLDEYVEQETKAPAIFVRGSRRLTKAQKISLENEIIEAIKAHTWKLTQLEIWFWRLARQEFTMVPTYFLELVKTLARRCEKMGKVLFQYFTLLDLEAKRRILKHSGNLCDHLDNLHKAWRDAAPENREYKGCTCFWEQHLMKALPGDGDVPEMVACSRRHCDWEASGFEEVREILDELLVNTSKKSCWGFDLKPKLARILARSREEQEARGY</sequence>
<protein>
    <submittedName>
        <fullName evidence="1">Uncharacterized protein</fullName>
    </submittedName>
</protein>
<keyword evidence="2" id="KW-1185">Reference proteome</keyword>
<dbReference type="EMBL" id="JAVHNQ010000006">
    <property type="protein sequence ID" value="KAK6344262.1"/>
    <property type="molecule type" value="Genomic_DNA"/>
</dbReference>
<evidence type="ECO:0000313" key="2">
    <source>
        <dbReference type="Proteomes" id="UP001375240"/>
    </source>
</evidence>
<accession>A0AAV9ULM5</accession>
<proteinExistence type="predicted"/>
<name>A0AAV9ULM5_9PEZI</name>
<evidence type="ECO:0000313" key="1">
    <source>
        <dbReference type="EMBL" id="KAK6344262.1"/>
    </source>
</evidence>